<protein>
    <submittedName>
        <fullName evidence="2">Uncharacterized protein</fullName>
    </submittedName>
</protein>
<accession>A0A6J5NGT4</accession>
<dbReference type="EMBL" id="LR796642">
    <property type="protein sequence ID" value="CAB4156425.1"/>
    <property type="molecule type" value="Genomic_DNA"/>
</dbReference>
<sequence>MQTITKKPTIASKPTERPPMRPDLRDDPREAAKRRSEEIRKHLGGIDDVIDDFYVDESVIPEGWSYEWKRHTLMGQQDPAYQIQLARMGWTPVPATRHPDMMPINTKYDTIERKGMVLMERPVEITEEVRRIDNKRARDQVRVKEQQLTNAPDGQFTRDHERVKPRIKKGYEPIEIPSND</sequence>
<gene>
    <name evidence="2" type="ORF">UFOVP661_54</name>
</gene>
<evidence type="ECO:0000256" key="1">
    <source>
        <dbReference type="SAM" id="MobiDB-lite"/>
    </source>
</evidence>
<evidence type="ECO:0000313" key="2">
    <source>
        <dbReference type="EMBL" id="CAB4156425.1"/>
    </source>
</evidence>
<feature type="region of interest" description="Disordered" evidence="1">
    <location>
        <begin position="141"/>
        <end position="180"/>
    </location>
</feature>
<name>A0A6J5NGT4_9CAUD</name>
<feature type="compositionally biased region" description="Basic and acidic residues" evidence="1">
    <location>
        <begin position="156"/>
        <end position="172"/>
    </location>
</feature>
<feature type="compositionally biased region" description="Basic and acidic residues" evidence="1">
    <location>
        <begin position="14"/>
        <end position="38"/>
    </location>
</feature>
<reference evidence="2" key="1">
    <citation type="submission" date="2020-04" db="EMBL/GenBank/DDBJ databases">
        <authorList>
            <person name="Chiriac C."/>
            <person name="Salcher M."/>
            <person name="Ghai R."/>
            <person name="Kavagutti S V."/>
        </authorList>
    </citation>
    <scope>NUCLEOTIDE SEQUENCE</scope>
</reference>
<feature type="region of interest" description="Disordered" evidence="1">
    <location>
        <begin position="1"/>
        <end position="38"/>
    </location>
</feature>
<organism evidence="2">
    <name type="scientific">uncultured Caudovirales phage</name>
    <dbReference type="NCBI Taxonomy" id="2100421"/>
    <lineage>
        <taxon>Viruses</taxon>
        <taxon>Duplodnaviria</taxon>
        <taxon>Heunggongvirae</taxon>
        <taxon>Uroviricota</taxon>
        <taxon>Caudoviricetes</taxon>
        <taxon>Peduoviridae</taxon>
        <taxon>Maltschvirus</taxon>
        <taxon>Maltschvirus maltsch</taxon>
    </lineage>
</organism>
<proteinExistence type="predicted"/>